<dbReference type="STRING" id="1042311.A0A2T3Z6J7"/>
<dbReference type="Gene3D" id="2.130.10.10">
    <property type="entry name" value="YVTN repeat-like/Quinoprotein amine dehydrogenase"/>
    <property type="match status" value="1"/>
</dbReference>
<dbReference type="InterPro" id="IPR036322">
    <property type="entry name" value="WD40_repeat_dom_sf"/>
</dbReference>
<dbReference type="EMBL" id="KZ679263">
    <property type="protein sequence ID" value="PTB40451.1"/>
    <property type="molecule type" value="Genomic_DNA"/>
</dbReference>
<dbReference type="InterPro" id="IPR007111">
    <property type="entry name" value="NACHT_NTPase"/>
</dbReference>
<dbReference type="SUPFAM" id="SSF50978">
    <property type="entry name" value="WD40 repeat-like"/>
    <property type="match status" value="1"/>
</dbReference>
<evidence type="ECO:0000313" key="5">
    <source>
        <dbReference type="Proteomes" id="UP000240493"/>
    </source>
</evidence>
<dbReference type="FunFam" id="3.40.50.300:FF:001638">
    <property type="entry name" value="NACHT and WD40 domain protein"/>
    <property type="match status" value="1"/>
</dbReference>
<dbReference type="PANTHER" id="PTHR10039:SF14">
    <property type="entry name" value="NACHT DOMAIN-CONTAINING PROTEIN"/>
    <property type="match status" value="1"/>
</dbReference>
<dbReference type="PROSITE" id="PS50082">
    <property type="entry name" value="WD_REPEATS_2"/>
    <property type="match status" value="1"/>
</dbReference>
<proteinExistence type="predicted"/>
<protein>
    <recommendedName>
        <fullName evidence="3">NACHT domain-containing protein</fullName>
    </recommendedName>
</protein>
<dbReference type="PROSITE" id="PS50837">
    <property type="entry name" value="NACHT"/>
    <property type="match status" value="1"/>
</dbReference>
<dbReference type="OrthoDB" id="538223at2759"/>
<dbReference type="AlphaFoldDB" id="A0A2T3Z6J7"/>
<dbReference type="Pfam" id="PF24883">
    <property type="entry name" value="NPHP3_N"/>
    <property type="match status" value="1"/>
</dbReference>
<evidence type="ECO:0000256" key="2">
    <source>
        <dbReference type="PROSITE-ProRule" id="PRU00221"/>
    </source>
</evidence>
<dbReference type="InterPro" id="IPR001680">
    <property type="entry name" value="WD40_rpt"/>
</dbReference>
<evidence type="ECO:0000259" key="3">
    <source>
        <dbReference type="PROSITE" id="PS50837"/>
    </source>
</evidence>
<keyword evidence="1" id="KW-0677">Repeat</keyword>
<dbReference type="SMART" id="SM00320">
    <property type="entry name" value="WD40"/>
    <property type="match status" value="1"/>
</dbReference>
<dbReference type="InterPro" id="IPR015943">
    <property type="entry name" value="WD40/YVTN_repeat-like_dom_sf"/>
</dbReference>
<sequence>MNATASHPRDIANNHFGNNVRIHQGDVYHYSPDQIDRCLADLRPTDPRLDKTRIQQTKGGLLKSSYYWIFKNENFKQWRDNKQHQLLWIKGDPGKGKTMLLCGIIDELMPTTKLMDQSANTVLSYFFCQGTDSRINNATAVLRGLVYLLIDQQPSLISHLQKKYNHAGKDLFLDKNAWVALSEIFATILRDLRTKTIIFIIDALDECEDDLRELLAIIIQHSSLPYVKWIVSSRNRADIQQQLDSHISQGILSLELKENAKLVSQAVDAYINNNVSQLHSIQDNQDLKDKLQALMREKANGTFLWVSLILKELEKAESWELMEVLNEMPTDLTAVYERMLRQIKHLERRNPEFCQNILSTVFTAYRPLSLTELGMLSSLPDEISANFKSIRKLITMCGSFLTIRDGSVYFIHQSAKDFLSQAGSQYNISERHLNIYKQSIAAMSKLHQNIYALPDFGLRPKDAQPPDPDPLAPMRYSCLFWADHLYDASKAKNELADEEAVWLFLKDHVLHWLESLSLIGRLPDSVRSVRKILQELQSSISPQLIGFLKDVEKFILSYGSIIDRAPLQAYGSALVFSPRLSEIKNWQWNERLSFIKEVHGIKDRDIHLQTLEGHSDWVQAVAFSPDGKTLASASDSTAMGCRHGSAAADAGGP</sequence>
<keyword evidence="5" id="KW-1185">Reference proteome</keyword>
<dbReference type="PANTHER" id="PTHR10039">
    <property type="entry name" value="AMELOGENIN"/>
    <property type="match status" value="1"/>
</dbReference>
<name>A0A2T3Z6J7_TRIA4</name>
<dbReference type="Proteomes" id="UP000240493">
    <property type="component" value="Unassembled WGS sequence"/>
</dbReference>
<feature type="domain" description="NACHT" evidence="3">
    <location>
        <begin position="85"/>
        <end position="243"/>
    </location>
</feature>
<accession>A0A2T3Z6J7</accession>
<reference evidence="4 5" key="1">
    <citation type="submission" date="2016-07" db="EMBL/GenBank/DDBJ databases">
        <title>Multiple horizontal gene transfer events from other fungi enriched the ability of initially mycotrophic Trichoderma (Ascomycota) to feed on dead plant biomass.</title>
        <authorList>
            <consortium name="DOE Joint Genome Institute"/>
            <person name="Aerts A."/>
            <person name="Atanasova L."/>
            <person name="Chenthamara K."/>
            <person name="Zhang J."/>
            <person name="Grujic M."/>
            <person name="Henrissat B."/>
            <person name="Kuo A."/>
            <person name="Salamov A."/>
            <person name="Lipzen A."/>
            <person name="Labutti K."/>
            <person name="Barry K."/>
            <person name="Miao Y."/>
            <person name="Rahimi M.J."/>
            <person name="Shen Q."/>
            <person name="Grigoriev I.V."/>
            <person name="Kubicek C.P."/>
            <person name="Druzhinina I.S."/>
        </authorList>
    </citation>
    <scope>NUCLEOTIDE SEQUENCE [LARGE SCALE GENOMIC DNA]</scope>
    <source>
        <strain evidence="4 5">CBS 433.97</strain>
    </source>
</reference>
<gene>
    <name evidence="4" type="ORF">M441DRAFT_196081</name>
</gene>
<feature type="repeat" description="WD" evidence="2">
    <location>
        <begin position="611"/>
        <end position="639"/>
    </location>
</feature>
<evidence type="ECO:0000256" key="1">
    <source>
        <dbReference type="ARBA" id="ARBA00022737"/>
    </source>
</evidence>
<organism evidence="4 5">
    <name type="scientific">Trichoderma asperellum (strain ATCC 204424 / CBS 433.97 / NBRC 101777)</name>
    <dbReference type="NCBI Taxonomy" id="1042311"/>
    <lineage>
        <taxon>Eukaryota</taxon>
        <taxon>Fungi</taxon>
        <taxon>Dikarya</taxon>
        <taxon>Ascomycota</taxon>
        <taxon>Pezizomycotina</taxon>
        <taxon>Sordariomycetes</taxon>
        <taxon>Hypocreomycetidae</taxon>
        <taxon>Hypocreales</taxon>
        <taxon>Hypocreaceae</taxon>
        <taxon>Trichoderma</taxon>
    </lineage>
</organism>
<evidence type="ECO:0000313" key="4">
    <source>
        <dbReference type="EMBL" id="PTB40451.1"/>
    </source>
</evidence>
<dbReference type="SUPFAM" id="SSF52540">
    <property type="entry name" value="P-loop containing nucleoside triphosphate hydrolases"/>
    <property type="match status" value="1"/>
</dbReference>
<dbReference type="Pfam" id="PF00400">
    <property type="entry name" value="WD40"/>
    <property type="match status" value="1"/>
</dbReference>
<keyword evidence="2" id="KW-0853">WD repeat</keyword>
<dbReference type="InterPro" id="IPR056884">
    <property type="entry name" value="NPHP3-like_N"/>
</dbReference>
<dbReference type="Gene3D" id="3.40.50.300">
    <property type="entry name" value="P-loop containing nucleotide triphosphate hydrolases"/>
    <property type="match status" value="1"/>
</dbReference>
<dbReference type="InterPro" id="IPR027417">
    <property type="entry name" value="P-loop_NTPase"/>
</dbReference>